<dbReference type="Gene3D" id="1.20.1070.10">
    <property type="entry name" value="Rhodopsin 7-helix transmembrane proteins"/>
    <property type="match status" value="1"/>
</dbReference>
<feature type="transmembrane region" description="Helical" evidence="5">
    <location>
        <begin position="196"/>
        <end position="215"/>
    </location>
</feature>
<proteinExistence type="predicted"/>
<feature type="transmembrane region" description="Helical" evidence="5">
    <location>
        <begin position="59"/>
        <end position="80"/>
    </location>
</feature>
<protein>
    <recommendedName>
        <fullName evidence="6">G-protein coupled receptors family 1 profile domain-containing protein</fullName>
    </recommendedName>
</protein>
<dbReference type="GO" id="GO:0016020">
    <property type="term" value="C:membrane"/>
    <property type="evidence" value="ECO:0007669"/>
    <property type="project" value="UniProtKB-SubCell"/>
</dbReference>
<dbReference type="Proteomes" id="UP000663828">
    <property type="component" value="Unassembled WGS sequence"/>
</dbReference>
<feature type="transmembrane region" description="Helical" evidence="5">
    <location>
        <begin position="242"/>
        <end position="262"/>
    </location>
</feature>
<evidence type="ECO:0000256" key="1">
    <source>
        <dbReference type="ARBA" id="ARBA00004370"/>
    </source>
</evidence>
<dbReference type="Proteomes" id="UP000663852">
    <property type="component" value="Unassembled WGS sequence"/>
</dbReference>
<comment type="caution">
    <text evidence="8">The sequence shown here is derived from an EMBL/GenBank/DDBJ whole genome shotgun (WGS) entry which is preliminary data.</text>
</comment>
<dbReference type="PROSITE" id="PS50262">
    <property type="entry name" value="G_PROTEIN_RECEP_F1_2"/>
    <property type="match status" value="1"/>
</dbReference>
<keyword evidence="2 5" id="KW-0812">Transmembrane</keyword>
<organism evidence="8 9">
    <name type="scientific">Adineta ricciae</name>
    <name type="common">Rotifer</name>
    <dbReference type="NCBI Taxonomy" id="249248"/>
    <lineage>
        <taxon>Eukaryota</taxon>
        <taxon>Metazoa</taxon>
        <taxon>Spiralia</taxon>
        <taxon>Gnathifera</taxon>
        <taxon>Rotifera</taxon>
        <taxon>Eurotatoria</taxon>
        <taxon>Bdelloidea</taxon>
        <taxon>Adinetida</taxon>
        <taxon>Adinetidae</taxon>
        <taxon>Adineta</taxon>
    </lineage>
</organism>
<feature type="transmembrane region" description="Helical" evidence="5">
    <location>
        <begin position="20"/>
        <end position="47"/>
    </location>
</feature>
<evidence type="ECO:0000256" key="5">
    <source>
        <dbReference type="SAM" id="Phobius"/>
    </source>
</evidence>
<evidence type="ECO:0000259" key="6">
    <source>
        <dbReference type="PROSITE" id="PS50262"/>
    </source>
</evidence>
<dbReference type="InterPro" id="IPR052954">
    <property type="entry name" value="GPCR-Ligand_Int"/>
</dbReference>
<keyword evidence="3 5" id="KW-1133">Transmembrane helix</keyword>
<dbReference type="PANTHER" id="PTHR46641:SF18">
    <property type="entry name" value="G-PROTEIN COUPLED RECEPTORS FAMILY 1 PROFILE DOMAIN-CONTAINING PROTEIN"/>
    <property type="match status" value="1"/>
</dbReference>
<dbReference type="PANTHER" id="PTHR46641">
    <property type="entry name" value="FMRFAMIDE RECEPTOR-RELATED"/>
    <property type="match status" value="1"/>
</dbReference>
<dbReference type="InterPro" id="IPR017452">
    <property type="entry name" value="GPCR_Rhodpsn_7TM"/>
</dbReference>
<dbReference type="AlphaFoldDB" id="A0A815T6S9"/>
<feature type="transmembrane region" description="Helical" evidence="5">
    <location>
        <begin position="292"/>
        <end position="312"/>
    </location>
</feature>
<sequence>MSNTTSSPSTVNIGAAQLNQAASLSVLVLSFISVIPGGIGLIFNILIFTRPVLRNEACIVYFFSSTCYSIFIVLIMQPVRVVAASFNLDLANYNLGICKIQWYALYGTRAIASWLIVLACLDRFFHSSSNACVRHLSSLKLAKVAVIISSMIIYISYSHMIVYYEITHSLDRFGNISPSCGAQQGTYRTFFGFWNMVMYSLCPCALMFLFGMLTLKNVRRHRFVMPVITEANRAARRTDAQILRMLTAQVFVTILFTLPTAFNDLYASFTRSWVRNTYEVAQLNLLGRVTGIIPYFAHSSTFYLYTLTGTIFRRELVKIFRRWLHQSQNIFITTQNTEAH</sequence>
<evidence type="ECO:0000256" key="2">
    <source>
        <dbReference type="ARBA" id="ARBA00022692"/>
    </source>
</evidence>
<gene>
    <name evidence="7" type="ORF">EDS130_LOCUS40531</name>
    <name evidence="8" type="ORF">XAT740_LOCUS39636</name>
</gene>
<dbReference type="OrthoDB" id="9990906at2759"/>
<evidence type="ECO:0000313" key="8">
    <source>
        <dbReference type="EMBL" id="CAF1500667.1"/>
    </source>
</evidence>
<reference evidence="8" key="1">
    <citation type="submission" date="2021-02" db="EMBL/GenBank/DDBJ databases">
        <authorList>
            <person name="Nowell W R."/>
        </authorList>
    </citation>
    <scope>NUCLEOTIDE SEQUENCE</scope>
</reference>
<evidence type="ECO:0000256" key="4">
    <source>
        <dbReference type="ARBA" id="ARBA00023136"/>
    </source>
</evidence>
<keyword evidence="4 5" id="KW-0472">Membrane</keyword>
<name>A0A815T6S9_ADIRI</name>
<dbReference type="EMBL" id="CAJNOJ010000492">
    <property type="protein sequence ID" value="CAF1466995.1"/>
    <property type="molecule type" value="Genomic_DNA"/>
</dbReference>
<evidence type="ECO:0000313" key="9">
    <source>
        <dbReference type="Proteomes" id="UP000663828"/>
    </source>
</evidence>
<feature type="transmembrane region" description="Helical" evidence="5">
    <location>
        <begin position="100"/>
        <end position="121"/>
    </location>
</feature>
<feature type="transmembrane region" description="Helical" evidence="5">
    <location>
        <begin position="141"/>
        <end position="164"/>
    </location>
</feature>
<keyword evidence="9" id="KW-1185">Reference proteome</keyword>
<accession>A0A815T6S9</accession>
<feature type="domain" description="G-protein coupled receptors family 1 profile" evidence="6">
    <location>
        <begin position="40"/>
        <end position="305"/>
    </location>
</feature>
<evidence type="ECO:0000256" key="3">
    <source>
        <dbReference type="ARBA" id="ARBA00022989"/>
    </source>
</evidence>
<dbReference type="SUPFAM" id="SSF81321">
    <property type="entry name" value="Family A G protein-coupled receptor-like"/>
    <property type="match status" value="1"/>
</dbReference>
<comment type="subcellular location">
    <subcellularLocation>
        <location evidence="1">Membrane</location>
    </subcellularLocation>
</comment>
<evidence type="ECO:0000313" key="7">
    <source>
        <dbReference type="EMBL" id="CAF1466995.1"/>
    </source>
</evidence>
<dbReference type="EMBL" id="CAJNOR010004416">
    <property type="protein sequence ID" value="CAF1500667.1"/>
    <property type="molecule type" value="Genomic_DNA"/>
</dbReference>